<dbReference type="InterPro" id="IPR013094">
    <property type="entry name" value="AB_hydrolase_3"/>
</dbReference>
<feature type="domain" description="Alpha/beta hydrolase fold-3" evidence="2">
    <location>
        <begin position="82"/>
        <end position="285"/>
    </location>
</feature>
<keyword evidence="1 3" id="KW-0378">Hydrolase</keyword>
<dbReference type="InterPro" id="IPR029058">
    <property type="entry name" value="AB_hydrolase_fold"/>
</dbReference>
<dbReference type="AlphaFoldDB" id="A0A420EFJ2"/>
<comment type="caution">
    <text evidence="3">The sequence shown here is derived from an EMBL/GenBank/DDBJ whole genome shotgun (WGS) entry which is preliminary data.</text>
</comment>
<reference evidence="3 4" key="1">
    <citation type="submission" date="2018-09" db="EMBL/GenBank/DDBJ databases">
        <title>Altererythrobacter spongiae sp. nov., isolated from a marine sponge.</title>
        <authorList>
            <person name="Zhuang L."/>
            <person name="Luo L."/>
        </authorList>
    </citation>
    <scope>NUCLEOTIDE SEQUENCE [LARGE SCALE GENOMIC DNA]</scope>
    <source>
        <strain evidence="3 4">HN-Y73</strain>
    </source>
</reference>
<sequence>MTAYIRPDVAEMLRMLEAADQPPLDEMPLDEARKAMRDMQDLVERPAHDLAVIEDLACSGPTGDIPLRLYDCRDIREPGPMILFIHGGGFVIGDLDSYHNLCTEIALRADLPVLSVDYRLAPEHPFPAAPDDVEAAARWAAGSPVALGRVVTGLIPMGDSAGGNLTLVTTQSLMLQPATVPVLMQVPVYPLADDIADHPSYAEFGDGYLLTRRAMKWFTDCYKAPLDDRRNYPILGPLEGTPPTVLATAGLDPLRDSGRRFAASLVEAGCDVTYLEMRGNIHGFANLRKAIPSAQEDLLVILQAMQTTLERL</sequence>
<dbReference type="GO" id="GO:0016787">
    <property type="term" value="F:hydrolase activity"/>
    <property type="evidence" value="ECO:0007669"/>
    <property type="project" value="UniProtKB-KW"/>
</dbReference>
<name>A0A420EFJ2_9SPHN</name>
<dbReference type="Proteomes" id="UP000284395">
    <property type="component" value="Unassembled WGS sequence"/>
</dbReference>
<dbReference type="InterPro" id="IPR050300">
    <property type="entry name" value="GDXG_lipolytic_enzyme"/>
</dbReference>
<dbReference type="RefSeq" id="WP_120325379.1">
    <property type="nucleotide sequence ID" value="NZ_RAPF01000006.1"/>
</dbReference>
<dbReference type="PANTHER" id="PTHR48081:SF8">
    <property type="entry name" value="ALPHA_BETA HYDROLASE FOLD-3 DOMAIN-CONTAINING PROTEIN-RELATED"/>
    <property type="match status" value="1"/>
</dbReference>
<evidence type="ECO:0000313" key="4">
    <source>
        <dbReference type="Proteomes" id="UP000284395"/>
    </source>
</evidence>
<evidence type="ECO:0000256" key="1">
    <source>
        <dbReference type="ARBA" id="ARBA00022801"/>
    </source>
</evidence>
<keyword evidence="4" id="KW-1185">Reference proteome</keyword>
<dbReference type="EMBL" id="RAPF01000006">
    <property type="protein sequence ID" value="RKF19438.1"/>
    <property type="molecule type" value="Genomic_DNA"/>
</dbReference>
<gene>
    <name evidence="3" type="ORF">D6851_12650</name>
</gene>
<protein>
    <submittedName>
        <fullName evidence="3">Alpha/beta hydrolase</fullName>
    </submittedName>
</protein>
<accession>A0A420EFJ2</accession>
<dbReference type="OrthoDB" id="9806180at2"/>
<dbReference type="Pfam" id="PF07859">
    <property type="entry name" value="Abhydrolase_3"/>
    <property type="match status" value="1"/>
</dbReference>
<evidence type="ECO:0000313" key="3">
    <source>
        <dbReference type="EMBL" id="RKF19438.1"/>
    </source>
</evidence>
<evidence type="ECO:0000259" key="2">
    <source>
        <dbReference type="Pfam" id="PF07859"/>
    </source>
</evidence>
<dbReference type="PANTHER" id="PTHR48081">
    <property type="entry name" value="AB HYDROLASE SUPERFAMILY PROTEIN C4A8.06C"/>
    <property type="match status" value="1"/>
</dbReference>
<organism evidence="3 4">
    <name type="scientific">Altericroceibacterium spongiae</name>
    <dbReference type="NCBI Taxonomy" id="2320269"/>
    <lineage>
        <taxon>Bacteria</taxon>
        <taxon>Pseudomonadati</taxon>
        <taxon>Pseudomonadota</taxon>
        <taxon>Alphaproteobacteria</taxon>
        <taxon>Sphingomonadales</taxon>
        <taxon>Erythrobacteraceae</taxon>
        <taxon>Altericroceibacterium</taxon>
    </lineage>
</organism>
<dbReference type="Gene3D" id="3.40.50.1820">
    <property type="entry name" value="alpha/beta hydrolase"/>
    <property type="match status" value="1"/>
</dbReference>
<dbReference type="SUPFAM" id="SSF53474">
    <property type="entry name" value="alpha/beta-Hydrolases"/>
    <property type="match status" value="1"/>
</dbReference>
<proteinExistence type="predicted"/>